<accession>A0AB34IRB3</accession>
<dbReference type="AlphaFoldDB" id="A0AB34IRB3"/>
<protein>
    <submittedName>
        <fullName evidence="1">Uncharacterized protein</fullName>
    </submittedName>
</protein>
<reference evidence="1 2" key="1">
    <citation type="journal article" date="2024" name="Science">
        <title>Giant polyketide synthase enzymes in the biosynthesis of giant marine polyether toxins.</title>
        <authorList>
            <person name="Fallon T.R."/>
            <person name="Shende V.V."/>
            <person name="Wierzbicki I.H."/>
            <person name="Pendleton A.L."/>
            <person name="Watervoot N.F."/>
            <person name="Auber R.P."/>
            <person name="Gonzalez D.J."/>
            <person name="Wisecaver J.H."/>
            <person name="Moore B.S."/>
        </authorList>
    </citation>
    <scope>NUCLEOTIDE SEQUENCE [LARGE SCALE GENOMIC DNA]</scope>
    <source>
        <strain evidence="1 2">12B1</strain>
    </source>
</reference>
<sequence>MADDRWPDGTLRVPPSLGLEFQPFTSAFSAHVGYSVYASEKRDFEQLCVSKLGQKPGSVVKSIAGSMIHRLKSGTLHQVAVGTRRDCSVLDMDIRVLNQRGDELLILRDPEFRQENVVTVHLISGDLSQVFHAGYEDGAPFAKALVVATALEGVQLDLKPQMPQLPPKYADMKVRVICEGSSDFVQLSTAGSVRATTKVPVAYVKLKEVDAVVSYRWDAKKMRVWDPSGTSLAWEGVAATNALNQMIRDKRKI</sequence>
<evidence type="ECO:0000313" key="1">
    <source>
        <dbReference type="EMBL" id="KAL1503710.1"/>
    </source>
</evidence>
<dbReference type="EMBL" id="JBGBPQ010000021">
    <property type="protein sequence ID" value="KAL1503710.1"/>
    <property type="molecule type" value="Genomic_DNA"/>
</dbReference>
<name>A0AB34IRB3_PRYPA</name>
<organism evidence="1 2">
    <name type="scientific">Prymnesium parvum</name>
    <name type="common">Toxic golden alga</name>
    <dbReference type="NCBI Taxonomy" id="97485"/>
    <lineage>
        <taxon>Eukaryota</taxon>
        <taxon>Haptista</taxon>
        <taxon>Haptophyta</taxon>
        <taxon>Prymnesiophyceae</taxon>
        <taxon>Prymnesiales</taxon>
        <taxon>Prymnesiaceae</taxon>
        <taxon>Prymnesium</taxon>
    </lineage>
</organism>
<gene>
    <name evidence="1" type="ORF">AB1Y20_012183</name>
</gene>
<keyword evidence="2" id="KW-1185">Reference proteome</keyword>
<dbReference type="Proteomes" id="UP001515480">
    <property type="component" value="Unassembled WGS sequence"/>
</dbReference>
<proteinExistence type="predicted"/>
<comment type="caution">
    <text evidence="1">The sequence shown here is derived from an EMBL/GenBank/DDBJ whole genome shotgun (WGS) entry which is preliminary data.</text>
</comment>
<evidence type="ECO:0000313" key="2">
    <source>
        <dbReference type="Proteomes" id="UP001515480"/>
    </source>
</evidence>